<dbReference type="InterPro" id="IPR013780">
    <property type="entry name" value="Glyco_hydro_b"/>
</dbReference>
<feature type="domain" description="Alpha-L-arabinofuranosidase C-terminal" evidence="8">
    <location>
        <begin position="451"/>
        <end position="628"/>
    </location>
</feature>
<dbReference type="EMBL" id="JBJYXY010000001">
    <property type="protein sequence ID" value="MFN2975728.1"/>
    <property type="molecule type" value="Genomic_DNA"/>
</dbReference>
<comment type="similarity">
    <text evidence="2">Belongs to the glycosyl hydrolase 51 family.</text>
</comment>
<reference evidence="9 10" key="1">
    <citation type="submission" date="2024-12" db="EMBL/GenBank/DDBJ databases">
        <authorList>
            <person name="Lee Y."/>
        </authorList>
    </citation>
    <scope>NUCLEOTIDE SEQUENCE [LARGE SCALE GENOMIC DNA]</scope>
    <source>
        <strain evidence="9 10">03SUJ4</strain>
    </source>
</reference>
<evidence type="ECO:0000256" key="4">
    <source>
        <dbReference type="ARBA" id="ARBA00012670"/>
    </source>
</evidence>
<protein>
    <recommendedName>
        <fullName evidence="4">non-reducing end alpha-L-arabinofuranosidase</fullName>
        <ecNumber evidence="4">3.2.1.55</ecNumber>
    </recommendedName>
</protein>
<dbReference type="Pfam" id="PF22848">
    <property type="entry name" value="ASD1_dom"/>
    <property type="match status" value="1"/>
</dbReference>
<keyword evidence="6" id="KW-0119">Carbohydrate metabolism</keyword>
<evidence type="ECO:0000313" key="10">
    <source>
        <dbReference type="Proteomes" id="UP001634747"/>
    </source>
</evidence>
<evidence type="ECO:0000256" key="1">
    <source>
        <dbReference type="ARBA" id="ARBA00001462"/>
    </source>
</evidence>
<dbReference type="PANTHER" id="PTHR43576">
    <property type="entry name" value="ALPHA-L-ARABINOFURANOSIDASE C-RELATED"/>
    <property type="match status" value="1"/>
</dbReference>
<accession>A0ABW9KKK9</accession>
<dbReference type="Gene3D" id="2.60.120.260">
    <property type="entry name" value="Galactose-binding domain-like"/>
    <property type="match status" value="1"/>
</dbReference>
<keyword evidence="10" id="KW-1185">Reference proteome</keyword>
<dbReference type="SMART" id="SM00813">
    <property type="entry name" value="Alpha-L-AF_C"/>
    <property type="match status" value="1"/>
</dbReference>
<organism evidence="9 10">
    <name type="scientific">Terriglobus aquaticus</name>
    <dbReference type="NCBI Taxonomy" id="940139"/>
    <lineage>
        <taxon>Bacteria</taxon>
        <taxon>Pseudomonadati</taxon>
        <taxon>Acidobacteriota</taxon>
        <taxon>Terriglobia</taxon>
        <taxon>Terriglobales</taxon>
        <taxon>Acidobacteriaceae</taxon>
        <taxon>Terriglobus</taxon>
    </lineage>
</organism>
<keyword evidence="7" id="KW-0326">Glycosidase</keyword>
<name>A0ABW9KKK9_9BACT</name>
<dbReference type="InterPro" id="IPR010720">
    <property type="entry name" value="Alpha-L-AF_C"/>
</dbReference>
<dbReference type="RefSeq" id="WP_263412758.1">
    <property type="nucleotide sequence ID" value="NZ_BAABBH010000001.1"/>
</dbReference>
<comment type="caution">
    <text evidence="9">The sequence shown here is derived from an EMBL/GenBank/DDBJ whole genome shotgun (WGS) entry which is preliminary data.</text>
</comment>
<evidence type="ECO:0000256" key="2">
    <source>
        <dbReference type="ARBA" id="ARBA00007186"/>
    </source>
</evidence>
<evidence type="ECO:0000256" key="7">
    <source>
        <dbReference type="ARBA" id="ARBA00023295"/>
    </source>
</evidence>
<evidence type="ECO:0000259" key="8">
    <source>
        <dbReference type="SMART" id="SM00813"/>
    </source>
</evidence>
<comment type="subunit">
    <text evidence="3">Homohexamer; trimer of dimers.</text>
</comment>
<proteinExistence type="inferred from homology"/>
<keyword evidence="5" id="KW-0378">Hydrolase</keyword>
<comment type="catalytic activity">
    <reaction evidence="1">
        <text>Hydrolysis of terminal non-reducing alpha-L-arabinofuranoside residues in alpha-L-arabinosides.</text>
        <dbReference type="EC" id="3.2.1.55"/>
    </reaction>
</comment>
<dbReference type="PANTHER" id="PTHR43576:SF2">
    <property type="entry name" value="INTRACELLULAR EXO-ALPHA-L-ARABINOFURANOSIDASE 2"/>
    <property type="match status" value="1"/>
</dbReference>
<dbReference type="InterPro" id="IPR055235">
    <property type="entry name" value="ASD1_cat"/>
</dbReference>
<dbReference type="Gene3D" id="2.60.40.1180">
    <property type="entry name" value="Golgi alpha-mannosidase II"/>
    <property type="match status" value="1"/>
</dbReference>
<sequence>MSPRAQPQVIPATLFGSFLEPIGHSTYGGLWADVVENPSLEEGLWSAGNIAAMLRERPELRRASELGLPLPWEPLDQRQGNRYLPVRGDAANSNQSLLVMALPGKTVGIRQRVYLSPQRQNTYNASLWVKHVRGNGNVSVSLRRHNQPDKILASAQVVADKPEWTKYEVRLSLKPNEVARLEPVDLVLALDDDARAQFDSVSLFPADAIDGMDPDEIQMARDLHSPIVRFGGNFTSAYDWHDGVGPTDKRVSVINPSWGIPEYNTFGTDEFLRFCELIHASPQIALNLGTGTPESDAEWVRYVNAHWGDHHGGLLWELGNELWGDFQIAYPGPERIAAVTLATSQAVRAADPRARLIATGGDEDSFHDWNARQLTNAPGTFNYLSTHFVVTDSTQLRGDADFRSMAALALPWGLAPRMHQIQQQAAAAGHKDVRVAFTEWLMISEQRSSPNFTNMGGALFAGGFLNMLMRNAGVLSISDMTGIMEFGGIWKKRGQVYGAPAYYVLREYAQAQPHTLLDVVSDGGTYTISHGITRLPEIADVPYLDCVASEPENASEVLLTCVNRHLTRAMEAEIDLGSLPVKGTAHIRTIHGSSILDENDEENPQRIAPVADQRPASRKLHYTFPNASVTVMHLPLQR</sequence>
<evidence type="ECO:0000256" key="6">
    <source>
        <dbReference type="ARBA" id="ARBA00023277"/>
    </source>
</evidence>
<dbReference type="Gene3D" id="3.20.20.80">
    <property type="entry name" value="Glycosidases"/>
    <property type="match status" value="1"/>
</dbReference>
<dbReference type="Pfam" id="PF06964">
    <property type="entry name" value="Alpha-L-AF_C"/>
    <property type="match status" value="1"/>
</dbReference>
<dbReference type="SUPFAM" id="SSF51011">
    <property type="entry name" value="Glycosyl hydrolase domain"/>
    <property type="match status" value="1"/>
</dbReference>
<dbReference type="EC" id="3.2.1.55" evidence="4"/>
<gene>
    <name evidence="9" type="ORF">ACK2TP_08125</name>
</gene>
<dbReference type="Proteomes" id="UP001634747">
    <property type="component" value="Unassembled WGS sequence"/>
</dbReference>
<dbReference type="InterPro" id="IPR017853">
    <property type="entry name" value="GH"/>
</dbReference>
<evidence type="ECO:0000313" key="9">
    <source>
        <dbReference type="EMBL" id="MFN2975728.1"/>
    </source>
</evidence>
<evidence type="ECO:0000256" key="3">
    <source>
        <dbReference type="ARBA" id="ARBA00011165"/>
    </source>
</evidence>
<evidence type="ECO:0000256" key="5">
    <source>
        <dbReference type="ARBA" id="ARBA00022801"/>
    </source>
</evidence>
<dbReference type="SUPFAM" id="SSF51445">
    <property type="entry name" value="(Trans)glycosidases"/>
    <property type="match status" value="1"/>
</dbReference>